<proteinExistence type="predicted"/>
<evidence type="ECO:0000256" key="1">
    <source>
        <dbReference type="SAM" id="Phobius"/>
    </source>
</evidence>
<dbReference type="OrthoDB" id="9789433at2"/>
<protein>
    <submittedName>
        <fullName evidence="2">Uncharacterized protein</fullName>
    </submittedName>
</protein>
<keyword evidence="1" id="KW-0812">Transmembrane</keyword>
<dbReference type="Proteomes" id="UP000247565">
    <property type="component" value="Unassembled WGS sequence"/>
</dbReference>
<keyword evidence="1" id="KW-0472">Membrane</keyword>
<sequence>MEIRFKISEVKTDYVNMDKKNLISYCLDSLVVILIFLSACSTSDTPPQNSMRLTSDRVARFSMQSRDFDITDRSELMRAVMNVVQDQHYVIREVNAGVGTLYADQTYDIGQPLSFFGIPITHFHQKPWAGGNLAIQLGPFELAGGQNSLYVAKKNSSVSVVLLPLENNKKGFQIHVSIEMRDFYNDGHVGEIWLVRDPKIYQNFFDALSKAIYLQAQS</sequence>
<name>A0A318MXZ4_9PROT</name>
<dbReference type="AlphaFoldDB" id="A0A318MXZ4"/>
<accession>A0A318MXZ4</accession>
<organism evidence="2 3">
    <name type="scientific">Commensalibacter melissae</name>
    <dbReference type="NCBI Taxonomy" id="2070537"/>
    <lineage>
        <taxon>Bacteria</taxon>
        <taxon>Pseudomonadati</taxon>
        <taxon>Pseudomonadota</taxon>
        <taxon>Alphaproteobacteria</taxon>
        <taxon>Acetobacterales</taxon>
        <taxon>Acetobacteraceae</taxon>
    </lineage>
</organism>
<dbReference type="EMBL" id="QGLT01000001">
    <property type="protein sequence ID" value="PXZ01572.1"/>
    <property type="molecule type" value="Genomic_DNA"/>
</dbReference>
<gene>
    <name evidence="2" type="ORF">DK869_00735</name>
</gene>
<keyword evidence="3" id="KW-1185">Reference proteome</keyword>
<keyword evidence="1" id="KW-1133">Transmembrane helix</keyword>
<feature type="transmembrane region" description="Helical" evidence="1">
    <location>
        <begin position="21"/>
        <end position="39"/>
    </location>
</feature>
<reference evidence="2 3" key="1">
    <citation type="submission" date="2018-05" db="EMBL/GenBank/DDBJ databases">
        <title>Reference genomes for bee gut microbiota database.</title>
        <authorList>
            <person name="Ellegaard K.M."/>
        </authorList>
    </citation>
    <scope>NUCLEOTIDE SEQUENCE [LARGE SCALE GENOMIC DNA]</scope>
    <source>
        <strain evidence="2 3">ESL0284</strain>
    </source>
</reference>
<evidence type="ECO:0000313" key="3">
    <source>
        <dbReference type="Proteomes" id="UP000247565"/>
    </source>
</evidence>
<evidence type="ECO:0000313" key="2">
    <source>
        <dbReference type="EMBL" id="PXZ01572.1"/>
    </source>
</evidence>
<comment type="caution">
    <text evidence="2">The sequence shown here is derived from an EMBL/GenBank/DDBJ whole genome shotgun (WGS) entry which is preliminary data.</text>
</comment>
<dbReference type="RefSeq" id="WP_110438091.1">
    <property type="nucleotide sequence ID" value="NZ_JACFPD010000001.1"/>
</dbReference>